<protein>
    <submittedName>
        <fullName evidence="2">Uncharacterized protein</fullName>
    </submittedName>
</protein>
<dbReference type="RefSeq" id="WP_157343173.1">
    <property type="nucleotide sequence ID" value="NZ_WSEK01000004.1"/>
</dbReference>
<feature type="chain" id="PRO_5027110478" evidence="1">
    <location>
        <begin position="27"/>
        <end position="217"/>
    </location>
</feature>
<name>A0A6L6XUA5_9ACTN</name>
<reference evidence="2 3" key="1">
    <citation type="submission" date="2019-12" db="EMBL/GenBank/DDBJ databases">
        <authorList>
            <person name="Huq M.A."/>
        </authorList>
    </citation>
    <scope>NUCLEOTIDE SEQUENCE [LARGE SCALE GENOMIC DNA]</scope>
    <source>
        <strain evidence="2 3">MAH-18</strain>
    </source>
</reference>
<feature type="signal peptide" evidence="1">
    <location>
        <begin position="1"/>
        <end position="26"/>
    </location>
</feature>
<sequence>MHLRTALVALVLVAASLVALPAAASAAPEAAVASAEGGAAARSDTHADDARVLAFPSLAQIRWCTASMGRIAGCAATAFESYCLGTYSKILGCLRKVKSAYETYQTIVAFQQSDRCPTVLGSLAQYLCRPTVPPAPRVVVATVVTVSGTLRAHTGPYTWFTYSGYYVNGNRLGVVCAIRFGERVYDGARSSTWWMRLANGLYVPAIGLQWPGEVPWC</sequence>
<gene>
    <name evidence="2" type="ORF">GON03_13600</name>
</gene>
<organism evidence="2 3">
    <name type="scientific">Nocardioides agri</name>
    <dbReference type="NCBI Taxonomy" id="2682843"/>
    <lineage>
        <taxon>Bacteria</taxon>
        <taxon>Bacillati</taxon>
        <taxon>Actinomycetota</taxon>
        <taxon>Actinomycetes</taxon>
        <taxon>Propionibacteriales</taxon>
        <taxon>Nocardioidaceae</taxon>
        <taxon>Nocardioides</taxon>
    </lineage>
</organism>
<dbReference type="EMBL" id="WSEK01000004">
    <property type="protein sequence ID" value="MVQ50217.1"/>
    <property type="molecule type" value="Genomic_DNA"/>
</dbReference>
<evidence type="ECO:0000313" key="3">
    <source>
        <dbReference type="Proteomes" id="UP000473525"/>
    </source>
</evidence>
<evidence type="ECO:0000256" key="1">
    <source>
        <dbReference type="SAM" id="SignalP"/>
    </source>
</evidence>
<accession>A0A6L6XUA5</accession>
<keyword evidence="3" id="KW-1185">Reference proteome</keyword>
<proteinExistence type="predicted"/>
<evidence type="ECO:0000313" key="2">
    <source>
        <dbReference type="EMBL" id="MVQ50217.1"/>
    </source>
</evidence>
<dbReference type="Proteomes" id="UP000473525">
    <property type="component" value="Unassembled WGS sequence"/>
</dbReference>
<keyword evidence="1" id="KW-0732">Signal</keyword>
<comment type="caution">
    <text evidence="2">The sequence shown here is derived from an EMBL/GenBank/DDBJ whole genome shotgun (WGS) entry which is preliminary data.</text>
</comment>
<dbReference type="AlphaFoldDB" id="A0A6L6XUA5"/>